<dbReference type="SUPFAM" id="SSF48208">
    <property type="entry name" value="Six-hairpin glycosidases"/>
    <property type="match status" value="1"/>
</dbReference>
<dbReference type="Gene3D" id="1.50.10.10">
    <property type="match status" value="1"/>
</dbReference>
<keyword evidence="4" id="KW-0326">Glycosidase</keyword>
<dbReference type="PANTHER" id="PTHR36845:SF1">
    <property type="entry name" value="HYDROLASE, PUTATIVE (AFU_ORTHOLOGUE AFUA_7G05090)-RELATED"/>
    <property type="match status" value="1"/>
</dbReference>
<dbReference type="AlphaFoldDB" id="A0A6A6GPH2"/>
<gene>
    <name evidence="4" type="ORF">BDZ85DRAFT_277535</name>
</gene>
<dbReference type="InterPro" id="IPR012341">
    <property type="entry name" value="6hp_glycosidase-like_sf"/>
</dbReference>
<dbReference type="InterPro" id="IPR052369">
    <property type="entry name" value="UG_Glycosaminoglycan_Hydrolase"/>
</dbReference>
<sequence>MLLPAESNGISNDVRTLDCTTASKDTSSGTGGGARHHVRGINLSQLFSENVLAKILQVAQRGLETKAPLPAYPHTVPQSGPEAGRYEYREADFWTCGFFPGCIYSLLERSARWPAHIAKGRSPYSSTDLYQHLLKLGRHWSVAIQNMSSRTDTHDMGFIVQPALQTDWELTGDASYLQGVSNAAHALASRWDSRVGAIRSWDQAINYRYSFTDKETDFLVIIDSMCNLDLLYTIGHRQNDDRLIEMATTHAHTVRKTILREDYSSYHLVNFDTKTGGVKAKMTNQGWKDESCWSRGQAWAVMGFAQTYQWTRDVMFLETAVGCGSYFLRRLRESRHHHPLVPVWDFDAPQDNPREPLRDTVFSPSQRRNHTGYKAGPSERTSFKLRLRLYQRQ</sequence>
<protein>
    <submittedName>
        <fullName evidence="4">Six-hairpin glycosidase-like protein</fullName>
    </submittedName>
</protein>
<evidence type="ECO:0000313" key="4">
    <source>
        <dbReference type="EMBL" id="KAF2227652.1"/>
    </source>
</evidence>
<dbReference type="GO" id="GO:0052757">
    <property type="term" value="F:chondroitin hydrolase activity"/>
    <property type="evidence" value="ECO:0007669"/>
    <property type="project" value="TreeGrafter"/>
</dbReference>
<reference evidence="5" key="1">
    <citation type="journal article" date="2020" name="Stud. Mycol.">
        <title>101 Dothideomycetes genomes: A test case for predicting lifestyles and emergence of pathogens.</title>
        <authorList>
            <person name="Haridas S."/>
            <person name="Albert R."/>
            <person name="Binder M."/>
            <person name="Bloem J."/>
            <person name="LaButti K."/>
            <person name="Salamov A."/>
            <person name="Andreopoulos B."/>
            <person name="Baker S."/>
            <person name="Barry K."/>
            <person name="Bills G."/>
            <person name="Bluhm B."/>
            <person name="Cannon C."/>
            <person name="Castanera R."/>
            <person name="Culley D."/>
            <person name="Daum C."/>
            <person name="Ezra D."/>
            <person name="Gonzalez J."/>
            <person name="Henrissat B."/>
            <person name="Kuo A."/>
            <person name="Liang C."/>
            <person name="Lipzen A."/>
            <person name="Lutzoni F."/>
            <person name="Magnuson J."/>
            <person name="Mondo S."/>
            <person name="Nolan M."/>
            <person name="Ohm R."/>
            <person name="Pangilinan J."/>
            <person name="Park H.-J."/>
            <person name="Ramirez L."/>
            <person name="Alfaro M."/>
            <person name="Sun H."/>
            <person name="Tritt A."/>
            <person name="Yoshinaga Y."/>
            <person name="Zwiers L.-H."/>
            <person name="Turgeon B."/>
            <person name="Goodwin S."/>
            <person name="Spatafora J."/>
            <person name="Crous P."/>
            <person name="Grigoriev I."/>
        </authorList>
    </citation>
    <scope>NUCLEOTIDE SEQUENCE [LARGE SCALE GENOMIC DNA]</scope>
    <source>
        <strain evidence="5">CECT 20119</strain>
    </source>
</reference>
<evidence type="ECO:0000313" key="5">
    <source>
        <dbReference type="Proteomes" id="UP000799538"/>
    </source>
</evidence>
<keyword evidence="5" id="KW-1185">Reference proteome</keyword>
<evidence type="ECO:0000256" key="2">
    <source>
        <dbReference type="ARBA" id="ARBA00038358"/>
    </source>
</evidence>
<accession>A0A6A6GPH2</accession>
<evidence type="ECO:0000256" key="3">
    <source>
        <dbReference type="SAM" id="MobiDB-lite"/>
    </source>
</evidence>
<name>A0A6A6GPH2_9PEZI</name>
<dbReference type="GO" id="GO:0000272">
    <property type="term" value="P:polysaccharide catabolic process"/>
    <property type="evidence" value="ECO:0007669"/>
    <property type="project" value="TreeGrafter"/>
</dbReference>
<dbReference type="OrthoDB" id="2317065at2759"/>
<organism evidence="4 5">
    <name type="scientific">Elsinoe ampelina</name>
    <dbReference type="NCBI Taxonomy" id="302913"/>
    <lineage>
        <taxon>Eukaryota</taxon>
        <taxon>Fungi</taxon>
        <taxon>Dikarya</taxon>
        <taxon>Ascomycota</taxon>
        <taxon>Pezizomycotina</taxon>
        <taxon>Dothideomycetes</taxon>
        <taxon>Dothideomycetidae</taxon>
        <taxon>Myriangiales</taxon>
        <taxon>Elsinoaceae</taxon>
        <taxon>Elsinoe</taxon>
    </lineage>
</organism>
<dbReference type="InterPro" id="IPR008928">
    <property type="entry name" value="6-hairpin_glycosidase_sf"/>
</dbReference>
<dbReference type="EMBL" id="ML992501">
    <property type="protein sequence ID" value="KAF2227652.1"/>
    <property type="molecule type" value="Genomic_DNA"/>
</dbReference>
<evidence type="ECO:0000256" key="1">
    <source>
        <dbReference type="ARBA" id="ARBA00022801"/>
    </source>
</evidence>
<keyword evidence="1" id="KW-0378">Hydrolase</keyword>
<proteinExistence type="inferred from homology"/>
<dbReference type="PANTHER" id="PTHR36845">
    <property type="entry name" value="HYDROLASE, PUTATIVE (AFU_ORTHOLOGUE AFUA_7G05090)-RELATED"/>
    <property type="match status" value="1"/>
</dbReference>
<dbReference type="Proteomes" id="UP000799538">
    <property type="component" value="Unassembled WGS sequence"/>
</dbReference>
<feature type="region of interest" description="Disordered" evidence="3">
    <location>
        <begin position="351"/>
        <end position="378"/>
    </location>
</feature>
<comment type="similarity">
    <text evidence="2">Belongs to the glycosyl hydrolase 88 family.</text>
</comment>